<evidence type="ECO:0000313" key="2">
    <source>
        <dbReference type="Proteomes" id="UP000245910"/>
    </source>
</evidence>
<dbReference type="EMBL" id="LN649231">
    <property type="protein sequence ID" value="CEI67852.1"/>
    <property type="molecule type" value="Genomic_DNA"/>
</dbReference>
<accession>A0A2L2TA85</accession>
<name>A0A2L2TA85_9HYPO</name>
<dbReference type="Proteomes" id="UP000245910">
    <property type="component" value="Chromosome III"/>
</dbReference>
<sequence length="132" mass="14757">MDAIADEILVVGGDSVAAMRRSSRPAKPTAKLQEKLQAVDKKTGAVRKMGPHQLRESENETENGLTKRAGELQMMEGATDNNAPLMQIMLRAMLQETSTHLIYEQKKMLESSVGMMRRLSWSSRELIWLSIA</sequence>
<keyword evidence="2" id="KW-1185">Reference proteome</keyword>
<proteinExistence type="predicted"/>
<reference evidence="2" key="1">
    <citation type="submission" date="2014-10" db="EMBL/GenBank/DDBJ databases">
        <authorList>
            <person name="King R."/>
        </authorList>
    </citation>
    <scope>NUCLEOTIDE SEQUENCE [LARGE SCALE GENOMIC DNA]</scope>
    <source>
        <strain evidence="2">A3/5</strain>
    </source>
</reference>
<protein>
    <submittedName>
        <fullName evidence="1">Uncharacterized protein</fullName>
    </submittedName>
</protein>
<dbReference type="AlphaFoldDB" id="A0A2L2TA85"/>
<organism evidence="1 2">
    <name type="scientific">Fusarium venenatum</name>
    <dbReference type="NCBI Taxonomy" id="56646"/>
    <lineage>
        <taxon>Eukaryota</taxon>
        <taxon>Fungi</taxon>
        <taxon>Dikarya</taxon>
        <taxon>Ascomycota</taxon>
        <taxon>Pezizomycotina</taxon>
        <taxon>Sordariomycetes</taxon>
        <taxon>Hypocreomycetidae</taxon>
        <taxon>Hypocreales</taxon>
        <taxon>Nectriaceae</taxon>
        <taxon>Fusarium</taxon>
    </lineage>
</organism>
<evidence type="ECO:0000313" key="1">
    <source>
        <dbReference type="EMBL" id="CEI67852.1"/>
    </source>
</evidence>